<comment type="caution">
    <text evidence="2">The sequence shown here is derived from an EMBL/GenBank/DDBJ whole genome shotgun (WGS) entry which is preliminary data.</text>
</comment>
<accession>A0ABV8HTL4</accession>
<dbReference type="Proteomes" id="UP001595765">
    <property type="component" value="Unassembled WGS sequence"/>
</dbReference>
<feature type="transmembrane region" description="Helical" evidence="1">
    <location>
        <begin position="46"/>
        <end position="63"/>
    </location>
</feature>
<proteinExistence type="predicted"/>
<dbReference type="EMBL" id="JBHSBB010000019">
    <property type="protein sequence ID" value="MFC4035031.1"/>
    <property type="molecule type" value="Genomic_DNA"/>
</dbReference>
<feature type="transmembrane region" description="Helical" evidence="1">
    <location>
        <begin position="200"/>
        <end position="220"/>
    </location>
</feature>
<organism evidence="2 3">
    <name type="scientific">Streptomyces polygonati</name>
    <dbReference type="NCBI Taxonomy" id="1617087"/>
    <lineage>
        <taxon>Bacteria</taxon>
        <taxon>Bacillati</taxon>
        <taxon>Actinomycetota</taxon>
        <taxon>Actinomycetes</taxon>
        <taxon>Kitasatosporales</taxon>
        <taxon>Streptomycetaceae</taxon>
        <taxon>Streptomyces</taxon>
    </lineage>
</organism>
<keyword evidence="1" id="KW-0472">Membrane</keyword>
<evidence type="ECO:0000313" key="3">
    <source>
        <dbReference type="Proteomes" id="UP001595765"/>
    </source>
</evidence>
<feature type="transmembrane region" description="Helical" evidence="1">
    <location>
        <begin position="21"/>
        <end position="40"/>
    </location>
</feature>
<keyword evidence="1" id="KW-0812">Transmembrane</keyword>
<reference evidence="3" key="1">
    <citation type="journal article" date="2019" name="Int. J. Syst. Evol. Microbiol.">
        <title>The Global Catalogue of Microorganisms (GCM) 10K type strain sequencing project: providing services to taxonomists for standard genome sequencing and annotation.</title>
        <authorList>
            <consortium name="The Broad Institute Genomics Platform"/>
            <consortium name="The Broad Institute Genome Sequencing Center for Infectious Disease"/>
            <person name="Wu L."/>
            <person name="Ma J."/>
        </authorList>
    </citation>
    <scope>NUCLEOTIDE SEQUENCE [LARGE SCALE GENOMIC DNA]</scope>
    <source>
        <strain evidence="3">CGMCC 4.7237</strain>
    </source>
</reference>
<keyword evidence="1" id="KW-1133">Transmembrane helix</keyword>
<evidence type="ECO:0000256" key="1">
    <source>
        <dbReference type="SAM" id="Phobius"/>
    </source>
</evidence>
<gene>
    <name evidence="2" type="ORF">ACFO3J_26690</name>
</gene>
<feature type="transmembrane region" description="Helical" evidence="1">
    <location>
        <begin position="166"/>
        <end position="188"/>
    </location>
</feature>
<evidence type="ECO:0000313" key="2">
    <source>
        <dbReference type="EMBL" id="MFC4035031.1"/>
    </source>
</evidence>
<protein>
    <submittedName>
        <fullName evidence="2">Uncharacterized protein</fullName>
    </submittedName>
</protein>
<keyword evidence="3" id="KW-1185">Reference proteome</keyword>
<dbReference type="RefSeq" id="WP_386434243.1">
    <property type="nucleotide sequence ID" value="NZ_JBHSBB010000019.1"/>
</dbReference>
<name>A0ABV8HTL4_9ACTN</name>
<sequence>MAGGLGIGLFDRYSRHARVRPVLIAVLPVLLVFAAELSAWADLRHLWVLIVLSGLPWLAEQMGRSRGKRLESELFRAWGGAPSVQLLRWRGPMNRTRLRHLRTNLQEIVGSSLRLPSEEEERADPEAADEVYEAVGAVLRVRARALPGAELVAIENREYGFRRNALGLRPVALATVAASLLAGALWSFAGPSREAPGSAALLFAALAVNAGLLAFWTLLVRPPWVEQAAWTYAERLLETAVVPDGQEPLSHPA</sequence>